<dbReference type="RefSeq" id="WP_194370817.1">
    <property type="nucleotide sequence ID" value="NZ_CP054492.1"/>
</dbReference>
<evidence type="ECO:0000313" key="2">
    <source>
        <dbReference type="Proteomes" id="UP000593994"/>
    </source>
</evidence>
<dbReference type="Proteomes" id="UP000593994">
    <property type="component" value="Chromosome"/>
</dbReference>
<name>A0A7S7LWC2_9BACT</name>
<accession>A0A7S7LWC2</accession>
<proteinExistence type="predicted"/>
<dbReference type="EMBL" id="CP054492">
    <property type="protein sequence ID" value="QOY52610.1"/>
    <property type="molecule type" value="Genomic_DNA"/>
</dbReference>
<protein>
    <submittedName>
        <fullName evidence="1">Uncharacterized protein</fullName>
    </submittedName>
</protein>
<gene>
    <name evidence="1" type="ORF">HUE88_02675</name>
</gene>
<dbReference type="AlphaFoldDB" id="A0A7S7LWC2"/>
<reference evidence="1 2" key="1">
    <citation type="submission" date="2020-05" db="EMBL/GenBank/DDBJ databases">
        <title>Sulfurimonas marisnigri, sp. nov., and Sulfurimonas baltica, sp. nov., manganese oxide reducing chemolithoautotrophs of the class Epsilonproteobacteria isolated from the pelagic redoxclines of the Black and Baltic Seas and emended description of the genus Sulfurimonas.</title>
        <authorList>
            <person name="Henkel J.V."/>
            <person name="Laudan C."/>
            <person name="Werner J."/>
            <person name="Neu T."/>
            <person name="Plewe S."/>
            <person name="Sproer C."/>
            <person name="Bunk B."/>
            <person name="Schulz-Vogt H.N."/>
        </authorList>
    </citation>
    <scope>NUCLEOTIDE SEQUENCE [LARGE SCALE GENOMIC DNA]</scope>
    <source>
        <strain evidence="1 2">GD2</strain>
    </source>
</reference>
<keyword evidence="2" id="KW-1185">Reference proteome</keyword>
<organism evidence="1 2">
    <name type="scientific">Candidatus Sulfurimonas baltica</name>
    <dbReference type="NCBI Taxonomy" id="2740404"/>
    <lineage>
        <taxon>Bacteria</taxon>
        <taxon>Pseudomonadati</taxon>
        <taxon>Campylobacterota</taxon>
        <taxon>Epsilonproteobacteria</taxon>
        <taxon>Campylobacterales</taxon>
        <taxon>Sulfurimonadaceae</taxon>
        <taxon>Sulfurimonas</taxon>
    </lineage>
</organism>
<evidence type="ECO:0000313" key="1">
    <source>
        <dbReference type="EMBL" id="QOY52610.1"/>
    </source>
</evidence>
<sequence>MKKILILHILLISFLYAELSVEEKVLQFTGFIKAGNPLDRSFCMVEFVANEPLPMLEIVKKLDTDKKYKKKLTQKLDVSCYKDKPFRIDYSGNLKNMCQQIFTVDGVNCPKEIFMMAMLQGCDTISTTTSKELLVGKRALMFEKADPYYNENECFAFNATLTQRLDKDTALFSSDNGVFLLELLKDKYSEGSSYIGVARGTGMYKYTTVLGSKKTIPKGKMLSFKKN</sequence>
<dbReference type="KEGG" id="sbal:HUE88_02675"/>